<proteinExistence type="predicted"/>
<dbReference type="RefSeq" id="WP_323253882.1">
    <property type="nucleotide sequence ID" value="NZ_JAYFUL010000076.1"/>
</dbReference>
<dbReference type="InterPro" id="IPR013783">
    <property type="entry name" value="Ig-like_fold"/>
</dbReference>
<dbReference type="GO" id="GO:0016787">
    <property type="term" value="F:hydrolase activity"/>
    <property type="evidence" value="ECO:0007669"/>
    <property type="project" value="UniProtKB-KW"/>
</dbReference>
<protein>
    <submittedName>
        <fullName evidence="2">Serine hydrolase</fullName>
    </submittedName>
</protein>
<dbReference type="PANTHER" id="PTHR46825">
    <property type="entry name" value="D-ALANYL-D-ALANINE-CARBOXYPEPTIDASE/ENDOPEPTIDASE AMPH"/>
    <property type="match status" value="1"/>
</dbReference>
<gene>
    <name evidence="2" type="ORF">VB264_24235</name>
</gene>
<dbReference type="SUPFAM" id="SSF56601">
    <property type="entry name" value="beta-lactamase/transpeptidase-like"/>
    <property type="match status" value="1"/>
</dbReference>
<dbReference type="InterPro" id="IPR014756">
    <property type="entry name" value="Ig_E-set"/>
</dbReference>
<dbReference type="Proteomes" id="UP001304671">
    <property type="component" value="Unassembled WGS sequence"/>
</dbReference>
<dbReference type="InterPro" id="IPR050491">
    <property type="entry name" value="AmpC-like"/>
</dbReference>
<reference evidence="2 3" key="1">
    <citation type="submission" date="2023-12" db="EMBL/GenBank/DDBJ databases">
        <title>Novel species of the genus Arcicella isolated from rivers.</title>
        <authorList>
            <person name="Lu H."/>
        </authorList>
    </citation>
    <scope>NUCLEOTIDE SEQUENCE [LARGE SCALE GENOMIC DNA]</scope>
    <source>
        <strain evidence="2 3">LMG 21963</strain>
    </source>
</reference>
<dbReference type="EMBL" id="JAYFUL010000076">
    <property type="protein sequence ID" value="MEA5260929.1"/>
    <property type="molecule type" value="Genomic_DNA"/>
</dbReference>
<feature type="domain" description="Beta-lactamase-related" evidence="1">
    <location>
        <begin position="2"/>
        <end position="157"/>
    </location>
</feature>
<dbReference type="SUPFAM" id="SSF81296">
    <property type="entry name" value="E set domains"/>
    <property type="match status" value="1"/>
</dbReference>
<dbReference type="Gene3D" id="3.40.710.10">
    <property type="entry name" value="DD-peptidase/beta-lactamase superfamily"/>
    <property type="match status" value="1"/>
</dbReference>
<dbReference type="InterPro" id="IPR001466">
    <property type="entry name" value="Beta-lactam-related"/>
</dbReference>
<keyword evidence="3" id="KW-1185">Reference proteome</keyword>
<evidence type="ECO:0000313" key="2">
    <source>
        <dbReference type="EMBL" id="MEA5260929.1"/>
    </source>
</evidence>
<dbReference type="PANTHER" id="PTHR46825:SF9">
    <property type="entry name" value="BETA-LACTAMASE-RELATED DOMAIN-CONTAINING PROTEIN"/>
    <property type="match status" value="1"/>
</dbReference>
<evidence type="ECO:0000259" key="1">
    <source>
        <dbReference type="Pfam" id="PF00144"/>
    </source>
</evidence>
<dbReference type="InterPro" id="IPR012338">
    <property type="entry name" value="Beta-lactam/transpept-like"/>
</dbReference>
<sequence>MAMIIEKITGEKFENYILKNQFSDAQDKVVFSSNGLENIPNRVQKYNYDDTTEKYIKFAKNEGERSLPSNGLAITLPDFLKWSIRLSRNDFLNKETKSMMWKPFDYKNKSDFFGYGWEISKVNDIYSYGFSGGNVSAFKTFPRNDLTIILMYNGSNSFPIQYHATNHIAGLIDKLLVDAYSLVEESITSEKLINPISKKEIYGYKIENDKIIFSFKLPKSLKTKQIKSFSVGGSFNNWNPENVNYQMVAINNTTFELAIPKSQFEKGKTYAFKFVINKTGWLPTPSKALNIDGTPDNNLTLRIN</sequence>
<keyword evidence="2" id="KW-0378">Hydrolase</keyword>
<comment type="caution">
    <text evidence="2">The sequence shown here is derived from an EMBL/GenBank/DDBJ whole genome shotgun (WGS) entry which is preliminary data.</text>
</comment>
<dbReference type="Gene3D" id="2.60.40.10">
    <property type="entry name" value="Immunoglobulins"/>
    <property type="match status" value="1"/>
</dbReference>
<evidence type="ECO:0000313" key="3">
    <source>
        <dbReference type="Proteomes" id="UP001304671"/>
    </source>
</evidence>
<organism evidence="2 3">
    <name type="scientific">Arcicella aquatica</name>
    <dbReference type="NCBI Taxonomy" id="217141"/>
    <lineage>
        <taxon>Bacteria</taxon>
        <taxon>Pseudomonadati</taxon>
        <taxon>Bacteroidota</taxon>
        <taxon>Cytophagia</taxon>
        <taxon>Cytophagales</taxon>
        <taxon>Flectobacillaceae</taxon>
        <taxon>Arcicella</taxon>
    </lineage>
</organism>
<name>A0ABU5QW88_9BACT</name>
<dbReference type="Pfam" id="PF00144">
    <property type="entry name" value="Beta-lactamase"/>
    <property type="match status" value="1"/>
</dbReference>
<accession>A0ABU5QW88</accession>